<dbReference type="GO" id="GO:0030659">
    <property type="term" value="C:cytoplasmic vesicle membrane"/>
    <property type="evidence" value="ECO:0007669"/>
    <property type="project" value="UniProtKB-SubCell"/>
</dbReference>
<keyword evidence="7 19" id="KW-0813">Transport</keyword>
<comment type="function">
    <text evidence="19">Phospholipid scramblase involved in autophagy. Cycles between the preautophagosomal structure/phagophore assembly site (PAS) and the cytoplasmic vesicle pool and supplies membrane for the growing autophagosome. Lipid scramblase activity plays a key role in preautophagosomal structure/phagophore assembly by distributing the phospholipids that arrive through ATG2 from the cytoplasmic to the luminal leaflet of the bilayer, thereby driving autophagosomal membrane expansion.</text>
</comment>
<comment type="catalytic activity">
    <reaction evidence="17">
        <text>a 1,2-diacyl-sn-glycero-3-phospho-(1D-myo-inositol-3-phosphate)(in) = a 1,2-diacyl-sn-glycero-3-phospho-(1D-myo-inositol-3-phosphate)(out)</text>
        <dbReference type="Rhea" id="RHEA:67920"/>
        <dbReference type="ChEBI" id="CHEBI:58088"/>
    </reaction>
</comment>
<feature type="transmembrane region" description="Helical" evidence="19">
    <location>
        <begin position="507"/>
        <end position="524"/>
    </location>
</feature>
<evidence type="ECO:0000256" key="10">
    <source>
        <dbReference type="ARBA" id="ARBA00023006"/>
    </source>
</evidence>
<name>A0A0G2EC31_9PEZI</name>
<feature type="transmembrane region" description="Helical" evidence="19">
    <location>
        <begin position="390"/>
        <end position="411"/>
    </location>
</feature>
<dbReference type="GO" id="GO:0000139">
    <property type="term" value="C:Golgi membrane"/>
    <property type="evidence" value="ECO:0007669"/>
    <property type="project" value="UniProtKB-SubCell"/>
</dbReference>
<feature type="transmembrane region" description="Helical" evidence="19">
    <location>
        <begin position="214"/>
        <end position="231"/>
    </location>
</feature>
<reference evidence="21 22" key="1">
    <citation type="submission" date="2015-03" db="EMBL/GenBank/DDBJ databases">
        <authorList>
            <person name="Morales-Cruz A."/>
            <person name="Amrine K.C."/>
            <person name="Cantu D."/>
        </authorList>
    </citation>
    <scope>NUCLEOTIDE SEQUENCE [LARGE SCALE GENOMIC DNA]</scope>
    <source>
        <strain evidence="21">DS831</strain>
    </source>
</reference>
<comment type="catalytic activity">
    <reaction evidence="16">
        <text>a 1,2-diacyl-sn-glycero-3-phosphoethanolamine(in) = a 1,2-diacyl-sn-glycero-3-phosphoethanolamine(out)</text>
        <dbReference type="Rhea" id="RHEA:38895"/>
        <dbReference type="ChEBI" id="CHEBI:64612"/>
    </reaction>
</comment>
<keyword evidence="13 19" id="KW-0472">Membrane</keyword>
<dbReference type="PANTHER" id="PTHR13038:SF10">
    <property type="entry name" value="AUTOPHAGY-RELATED PROTEIN 9"/>
    <property type="match status" value="1"/>
</dbReference>
<evidence type="ECO:0000256" key="14">
    <source>
        <dbReference type="ARBA" id="ARBA00023329"/>
    </source>
</evidence>
<accession>A0A0G2EC31</accession>
<evidence type="ECO:0000256" key="13">
    <source>
        <dbReference type="ARBA" id="ARBA00023136"/>
    </source>
</evidence>
<keyword evidence="12 19" id="KW-0445">Lipid transport</keyword>
<dbReference type="GO" id="GO:0000422">
    <property type="term" value="P:autophagy of mitochondrion"/>
    <property type="evidence" value="ECO:0007669"/>
    <property type="project" value="TreeGrafter"/>
</dbReference>
<dbReference type="GO" id="GO:0006869">
    <property type="term" value="P:lipid transport"/>
    <property type="evidence" value="ECO:0007669"/>
    <property type="project" value="UniProtKB-KW"/>
</dbReference>
<evidence type="ECO:0000313" key="21">
    <source>
        <dbReference type="EMBL" id="KKY20054.1"/>
    </source>
</evidence>
<evidence type="ECO:0000256" key="8">
    <source>
        <dbReference type="ARBA" id="ARBA00022692"/>
    </source>
</evidence>
<evidence type="ECO:0000256" key="5">
    <source>
        <dbReference type="ARBA" id="ARBA00006185"/>
    </source>
</evidence>
<dbReference type="GO" id="GO:0034727">
    <property type="term" value="P:piecemeal microautophagy of the nucleus"/>
    <property type="evidence" value="ECO:0007669"/>
    <property type="project" value="TreeGrafter"/>
</dbReference>
<dbReference type="GO" id="GO:0034497">
    <property type="term" value="P:protein localization to phagophore assembly site"/>
    <property type="evidence" value="ECO:0007669"/>
    <property type="project" value="TreeGrafter"/>
</dbReference>
<feature type="compositionally biased region" description="Low complexity" evidence="20">
    <location>
        <begin position="78"/>
        <end position="88"/>
    </location>
</feature>
<evidence type="ECO:0000256" key="6">
    <source>
        <dbReference type="ARBA" id="ARBA00018074"/>
    </source>
</evidence>
<evidence type="ECO:0000256" key="3">
    <source>
        <dbReference type="ARBA" id="ARBA00004511"/>
    </source>
</evidence>
<keyword evidence="14" id="KW-0968">Cytoplasmic vesicle</keyword>
<evidence type="ECO:0000256" key="20">
    <source>
        <dbReference type="SAM" id="MobiDB-lite"/>
    </source>
</evidence>
<evidence type="ECO:0000256" key="11">
    <source>
        <dbReference type="ARBA" id="ARBA00023034"/>
    </source>
</evidence>
<feature type="transmembrane region" description="Helical" evidence="19">
    <location>
        <begin position="577"/>
        <end position="598"/>
    </location>
</feature>
<gene>
    <name evidence="21" type="ORF">UCDDS831_g05044</name>
</gene>
<comment type="subcellular location">
    <subcellularLocation>
        <location evidence="1">Cytoplasmic vesicle membrane</location>
        <topology evidence="1">Multi-pass membrane protein</topology>
    </subcellularLocation>
    <subcellularLocation>
        <location evidence="2">Endoplasmic reticulum membrane</location>
        <topology evidence="2">Multi-pass membrane protein</topology>
    </subcellularLocation>
    <subcellularLocation>
        <location evidence="4">Golgi apparatus membrane</location>
        <topology evidence="4">Multi-pass membrane protein</topology>
    </subcellularLocation>
    <subcellularLocation>
        <location evidence="3 19">Preautophagosomal structure membrane</location>
        <topology evidence="3 19">Multi-pass membrane protein</topology>
    </subcellularLocation>
</comment>
<feature type="region of interest" description="Disordered" evidence="20">
    <location>
        <begin position="20"/>
        <end position="39"/>
    </location>
</feature>
<dbReference type="Proteomes" id="UP000034182">
    <property type="component" value="Unassembled WGS sequence"/>
</dbReference>
<feature type="transmembrane region" description="Helical" evidence="19">
    <location>
        <begin position="476"/>
        <end position="495"/>
    </location>
</feature>
<reference evidence="21 22" key="2">
    <citation type="submission" date="2015-05" db="EMBL/GenBank/DDBJ databases">
        <title>Distinctive expansion of gene families associated with plant cell wall degradation and secondary metabolism in the genomes of grapevine trunk pathogens.</title>
        <authorList>
            <person name="Lawrence D.P."/>
            <person name="Travadon R."/>
            <person name="Rolshausen P.E."/>
            <person name="Baumgartner K."/>
        </authorList>
    </citation>
    <scope>NUCLEOTIDE SEQUENCE [LARGE SCALE GENOMIC DNA]</scope>
    <source>
        <strain evidence="21">DS831</strain>
    </source>
</reference>
<dbReference type="GO" id="GO:0005776">
    <property type="term" value="C:autophagosome"/>
    <property type="evidence" value="ECO:0007669"/>
    <property type="project" value="TreeGrafter"/>
</dbReference>
<dbReference type="EMBL" id="LAQI01000106">
    <property type="protein sequence ID" value="KKY20054.1"/>
    <property type="molecule type" value="Genomic_DNA"/>
</dbReference>
<comment type="catalytic activity">
    <reaction evidence="18">
        <text>a 1,2-diacyl-sn-glycero-3-phosphocholine(in) = a 1,2-diacyl-sn-glycero-3-phosphocholine(out)</text>
        <dbReference type="Rhea" id="RHEA:38571"/>
        <dbReference type="ChEBI" id="CHEBI:57643"/>
    </reaction>
</comment>
<evidence type="ECO:0000256" key="19">
    <source>
        <dbReference type="RuleBase" id="RU364027"/>
    </source>
</evidence>
<proteinExistence type="inferred from homology"/>
<keyword evidence="9 19" id="KW-1133">Transmembrane helix</keyword>
<keyword evidence="10 19" id="KW-0072">Autophagy</keyword>
<dbReference type="InterPro" id="IPR007241">
    <property type="entry name" value="Autophagy-rel_prot_9"/>
</dbReference>
<dbReference type="Pfam" id="PF04109">
    <property type="entry name" value="ATG9"/>
    <property type="match status" value="1"/>
</dbReference>
<keyword evidence="8 19" id="KW-0812">Transmembrane</keyword>
<evidence type="ECO:0000256" key="15">
    <source>
        <dbReference type="ARBA" id="ARBA00024479"/>
    </source>
</evidence>
<organism evidence="21 22">
    <name type="scientific">Diplodia seriata</name>
    <dbReference type="NCBI Taxonomy" id="420778"/>
    <lineage>
        <taxon>Eukaryota</taxon>
        <taxon>Fungi</taxon>
        <taxon>Dikarya</taxon>
        <taxon>Ascomycota</taxon>
        <taxon>Pezizomycotina</taxon>
        <taxon>Dothideomycetes</taxon>
        <taxon>Dothideomycetes incertae sedis</taxon>
        <taxon>Botryosphaeriales</taxon>
        <taxon>Botryosphaeriaceae</taxon>
        <taxon>Diplodia</taxon>
    </lineage>
</organism>
<sequence>MMASNLLSRLLPAADENSAYEPLTQHPPRAHRPEGDDNASLTLDEENLEARFQDTDLEHLLAEAADSQITTRSPTLPPNNTTHTNRNPLQPNLESTRARPMAQQRLYGDSRPVPSRRHFGAQLGTNGVVFTDPKEEAMWRWANVHNLDRFLTEVYTYYQGHGMQSILLNQYLNLLRTACVVTTCTILLFGINYKKIHESNSIRDIFVKDAIRNIHGFWLCGLWVFIVVWVYKLVQVTLSIRPLWLMRAFYQHLLDIPESDIQTATWQLVVHRLMALRDANLTTAENISAADRRELGANSKQRMDAHDIANRVMRRDNYLIALFNKDIPNLTVPLPFFGDIQFFSRTMELLLETCVMQFVFTADGHVRREFLTSKERRNLIDCLNQRFKKAAILSVLIAPVSVIYFVVSYFFHYFSEFRKDPSQLGSRMFTPMAEWKFREFNELRHLFEQRRNLAYPYADRYLNQFPKNKSDQLCEFVAFVVSIGIAVLVLGSLLYPETITRLEIMPGKPVFFWIGVLSAIYAAARNQITNPADIIMEPEVALKEVIAITHYCPASWRDRLHTDEVRREFSQVYQMKIAIFLEELLSMVLTPLVLWYSLPQCSERIVDFFREFTIHVDGLGHVCSYAVFDFQKTDNIAQDTHAQQHENYRKQWFRSNDGKLDASINGFLQAYSRNPGNRGPTASNFNLPPAFNPLAGSSTGVLEDDSNLGESWLHNASSGGGDEDDLDAVGGVKGAGVLGLLQQFQNAHAQGRGPGV</sequence>
<evidence type="ECO:0000256" key="12">
    <source>
        <dbReference type="ARBA" id="ARBA00023055"/>
    </source>
</evidence>
<dbReference type="GO" id="GO:0005789">
    <property type="term" value="C:endoplasmic reticulum membrane"/>
    <property type="evidence" value="ECO:0007669"/>
    <property type="project" value="UniProtKB-SubCell"/>
</dbReference>
<evidence type="ECO:0000256" key="2">
    <source>
        <dbReference type="ARBA" id="ARBA00004477"/>
    </source>
</evidence>
<evidence type="ECO:0000256" key="7">
    <source>
        <dbReference type="ARBA" id="ARBA00022448"/>
    </source>
</evidence>
<feature type="transmembrane region" description="Helical" evidence="19">
    <location>
        <begin position="174"/>
        <end position="193"/>
    </location>
</feature>
<evidence type="ECO:0000256" key="1">
    <source>
        <dbReference type="ARBA" id="ARBA00004439"/>
    </source>
</evidence>
<dbReference type="GO" id="GO:0034045">
    <property type="term" value="C:phagophore assembly site membrane"/>
    <property type="evidence" value="ECO:0007669"/>
    <property type="project" value="UniProtKB-SubCell"/>
</dbReference>
<dbReference type="AlphaFoldDB" id="A0A0G2EC31"/>
<evidence type="ECO:0000256" key="17">
    <source>
        <dbReference type="ARBA" id="ARBA00024621"/>
    </source>
</evidence>
<comment type="catalytic activity">
    <reaction evidence="15">
        <text>a 1,2-diacyl-sn-glycero-3-phospho-L-serine(in) = a 1,2-diacyl-sn-glycero-3-phospho-L-serine(out)</text>
        <dbReference type="Rhea" id="RHEA:38663"/>
        <dbReference type="ChEBI" id="CHEBI:57262"/>
    </reaction>
</comment>
<dbReference type="GO" id="GO:0061709">
    <property type="term" value="P:reticulophagy"/>
    <property type="evidence" value="ECO:0007669"/>
    <property type="project" value="TreeGrafter"/>
</dbReference>
<comment type="similarity">
    <text evidence="5 19">Belongs to the ATG9 family.</text>
</comment>
<dbReference type="PANTHER" id="PTHR13038">
    <property type="entry name" value="APG9 AUTOPHAGY 9"/>
    <property type="match status" value="1"/>
</dbReference>
<keyword evidence="11" id="KW-0333">Golgi apparatus</keyword>
<feature type="region of interest" description="Disordered" evidence="20">
    <location>
        <begin position="67"/>
        <end position="93"/>
    </location>
</feature>
<evidence type="ECO:0000256" key="9">
    <source>
        <dbReference type="ARBA" id="ARBA00022989"/>
    </source>
</evidence>
<protein>
    <recommendedName>
        <fullName evidence="6 19">Autophagy-related protein 9</fullName>
    </recommendedName>
</protein>
<evidence type="ECO:0000313" key="22">
    <source>
        <dbReference type="Proteomes" id="UP000034182"/>
    </source>
</evidence>
<evidence type="ECO:0000256" key="18">
    <source>
        <dbReference type="ARBA" id="ARBA00024631"/>
    </source>
</evidence>
<evidence type="ECO:0000256" key="16">
    <source>
        <dbReference type="ARBA" id="ARBA00024615"/>
    </source>
</evidence>
<comment type="caution">
    <text evidence="21">The sequence shown here is derived from an EMBL/GenBank/DDBJ whole genome shotgun (WGS) entry which is preliminary data.</text>
</comment>
<evidence type="ECO:0000256" key="4">
    <source>
        <dbReference type="ARBA" id="ARBA00004653"/>
    </source>
</evidence>